<dbReference type="CDD" id="cd07247">
    <property type="entry name" value="SgaA_N_like"/>
    <property type="match status" value="2"/>
</dbReference>
<dbReference type="InterPro" id="IPR037523">
    <property type="entry name" value="VOC_core"/>
</dbReference>
<keyword evidence="3" id="KW-1185">Reference proteome</keyword>
<accession>A0ABT5WPJ2</accession>
<organism evidence="2 3">
    <name type="scientific">Novosphingobium album</name>
    <name type="common">ex Liu et al. 2023</name>
    <dbReference type="NCBI Taxonomy" id="3031130"/>
    <lineage>
        <taxon>Bacteria</taxon>
        <taxon>Pseudomonadati</taxon>
        <taxon>Pseudomonadota</taxon>
        <taxon>Alphaproteobacteria</taxon>
        <taxon>Sphingomonadales</taxon>
        <taxon>Sphingomonadaceae</taxon>
        <taxon>Novosphingobium</taxon>
    </lineage>
</organism>
<dbReference type="PROSITE" id="PS51819">
    <property type="entry name" value="VOC"/>
    <property type="match status" value="2"/>
</dbReference>
<name>A0ABT5WPJ2_9SPHN</name>
<dbReference type="PANTHER" id="PTHR33993">
    <property type="entry name" value="GLYOXALASE-RELATED"/>
    <property type="match status" value="1"/>
</dbReference>
<dbReference type="SUPFAM" id="SSF54593">
    <property type="entry name" value="Glyoxalase/Bleomycin resistance protein/Dihydroxybiphenyl dioxygenase"/>
    <property type="match status" value="2"/>
</dbReference>
<reference evidence="2 3" key="1">
    <citation type="submission" date="2023-03" db="EMBL/GenBank/DDBJ databases">
        <title>NovoSphingobium album sp. nov. isolated from polycyclic aromatic hydrocarbons- and heavy-metal polluted soil.</title>
        <authorList>
            <person name="Liu Z."/>
            <person name="Wang K."/>
        </authorList>
    </citation>
    <scope>NUCLEOTIDE SEQUENCE [LARGE SCALE GENOMIC DNA]</scope>
    <source>
        <strain evidence="2 3">H3SJ31-1</strain>
    </source>
</reference>
<proteinExistence type="predicted"/>
<evidence type="ECO:0000259" key="1">
    <source>
        <dbReference type="PROSITE" id="PS51819"/>
    </source>
</evidence>
<evidence type="ECO:0000313" key="3">
    <source>
        <dbReference type="Proteomes" id="UP001216253"/>
    </source>
</evidence>
<sequence>MANPVGAFIWYELMTPDPDAAARFYGAVVGWTIAAEPDPGAGGMDYRMITRSDGGHAGGVLGLTEAMTSGGARPCWMPYLHVSDVDAAIAAIEAEGGKVQMPAMDLPVGRIAMLTDPQGVPIYIMDPTPPPGQGDMASDVFSEDEPQRVRWNELASPDQAGSMAFYARHFDFAFNDKMPMGAMGDYCFIDHHGVRFGAIMPRQNEEQPAVWLFYFGVPSIAEAQRAVEANGGKVLMGPMEVPTGDWIIVCLDPQGAGFGLVGAKGD</sequence>
<protein>
    <submittedName>
        <fullName evidence="2">VOC family protein</fullName>
    </submittedName>
</protein>
<dbReference type="Gene3D" id="3.10.180.10">
    <property type="entry name" value="2,3-Dihydroxybiphenyl 1,2-Dioxygenase, domain 1"/>
    <property type="match status" value="2"/>
</dbReference>
<dbReference type="InterPro" id="IPR052164">
    <property type="entry name" value="Anthracycline_SecMetBiosynth"/>
</dbReference>
<dbReference type="InterPro" id="IPR004360">
    <property type="entry name" value="Glyas_Fos-R_dOase_dom"/>
</dbReference>
<dbReference type="Proteomes" id="UP001216253">
    <property type="component" value="Unassembled WGS sequence"/>
</dbReference>
<feature type="domain" description="VOC" evidence="1">
    <location>
        <begin position="7"/>
        <end position="127"/>
    </location>
</feature>
<dbReference type="RefSeq" id="WP_275228044.1">
    <property type="nucleotide sequence ID" value="NZ_JARESE010000028.1"/>
</dbReference>
<feature type="domain" description="VOC" evidence="1">
    <location>
        <begin position="148"/>
        <end position="263"/>
    </location>
</feature>
<dbReference type="Pfam" id="PF00903">
    <property type="entry name" value="Glyoxalase"/>
    <property type="match status" value="2"/>
</dbReference>
<comment type="caution">
    <text evidence="2">The sequence shown here is derived from an EMBL/GenBank/DDBJ whole genome shotgun (WGS) entry which is preliminary data.</text>
</comment>
<dbReference type="EMBL" id="JARESE010000028">
    <property type="protein sequence ID" value="MDE8651969.1"/>
    <property type="molecule type" value="Genomic_DNA"/>
</dbReference>
<evidence type="ECO:0000313" key="2">
    <source>
        <dbReference type="EMBL" id="MDE8651969.1"/>
    </source>
</evidence>
<dbReference type="PANTHER" id="PTHR33993:SF14">
    <property type="entry name" value="GB|AAF24581.1"/>
    <property type="match status" value="1"/>
</dbReference>
<dbReference type="InterPro" id="IPR029068">
    <property type="entry name" value="Glyas_Bleomycin-R_OHBP_Dase"/>
</dbReference>
<gene>
    <name evidence="2" type="ORF">PYV00_09580</name>
</gene>